<accession>A0A0A2VM40</accession>
<evidence type="ECO:0000313" key="1">
    <source>
        <dbReference type="EMBL" id="KGQ01939.1"/>
    </source>
</evidence>
<organism evidence="1 2">
    <name type="scientific">Paracoccidioides lutzii (strain ATCC MYA-826 / Pb01)</name>
    <name type="common">Paracoccidioides brasiliensis</name>
    <dbReference type="NCBI Taxonomy" id="502779"/>
    <lineage>
        <taxon>Eukaryota</taxon>
        <taxon>Fungi</taxon>
        <taxon>Dikarya</taxon>
        <taxon>Ascomycota</taxon>
        <taxon>Pezizomycotina</taxon>
        <taxon>Eurotiomycetes</taxon>
        <taxon>Eurotiomycetidae</taxon>
        <taxon>Onygenales</taxon>
        <taxon>Ajellomycetaceae</taxon>
        <taxon>Paracoccidioides</taxon>
    </lineage>
</organism>
<dbReference type="RefSeq" id="XP_015703420.1">
    <property type="nucleotide sequence ID" value="XM_015846998.1"/>
</dbReference>
<dbReference type="STRING" id="502779.A0A0A2VM40"/>
<dbReference type="EMBL" id="KN293994">
    <property type="protein sequence ID" value="KGQ01939.1"/>
    <property type="molecule type" value="Genomic_DNA"/>
</dbReference>
<dbReference type="HOGENOM" id="CLU_1816380_0_0_1"/>
<proteinExistence type="predicted"/>
<sequence length="142" mass="15828">MVVKLPGYDVVVKFSPSVQIHEAENQQRECEVVNPDIVTIRHIHNIFHMMRVGHILFRTLFEERPSSIPQHLASVLELLKSITVNIPGSLSGGPSTGLLWGNTNGLIFNALNSWRGGTTRWLLPGQVKVQTEPGDSLVCYVF</sequence>
<dbReference type="OrthoDB" id="3250044at2759"/>
<dbReference type="VEuPathDB" id="FungiDB:PAAG_11330"/>
<dbReference type="AlphaFoldDB" id="A0A0A2VM40"/>
<dbReference type="GeneID" id="26970372"/>
<protein>
    <submittedName>
        <fullName evidence="1">Uncharacterized protein</fullName>
    </submittedName>
</protein>
<dbReference type="Proteomes" id="UP000002059">
    <property type="component" value="Partially assembled WGS sequence"/>
</dbReference>
<dbReference type="KEGG" id="pbl:PAAG_11330"/>
<name>A0A0A2VM40_PARBA</name>
<keyword evidence="2" id="KW-1185">Reference proteome</keyword>
<evidence type="ECO:0000313" key="2">
    <source>
        <dbReference type="Proteomes" id="UP000002059"/>
    </source>
</evidence>
<reference evidence="1 2" key="1">
    <citation type="journal article" date="2011" name="PLoS Genet.">
        <title>Comparative genomic analysis of human fungal pathogens causing paracoccidioidomycosis.</title>
        <authorList>
            <person name="Desjardins C.A."/>
            <person name="Champion M.D."/>
            <person name="Holder J.W."/>
            <person name="Muszewska A."/>
            <person name="Goldberg J."/>
            <person name="Bailao A.M."/>
            <person name="Brigido M.M."/>
            <person name="Ferreira M.E."/>
            <person name="Garcia A.M."/>
            <person name="Grynberg M."/>
            <person name="Gujja S."/>
            <person name="Heiman D.I."/>
            <person name="Henn M.R."/>
            <person name="Kodira C.D."/>
            <person name="Leon-Narvaez H."/>
            <person name="Longo L.V."/>
            <person name="Ma L.J."/>
            <person name="Malavazi I."/>
            <person name="Matsuo A.L."/>
            <person name="Morais F.V."/>
            <person name="Pereira M."/>
            <person name="Rodriguez-Brito S."/>
            <person name="Sakthikumar S."/>
            <person name="Salem-Izacc S.M."/>
            <person name="Sykes S.M."/>
            <person name="Teixeira M.M."/>
            <person name="Vallejo M.C."/>
            <person name="Walter M.E."/>
            <person name="Yandava C."/>
            <person name="Young S."/>
            <person name="Zeng Q."/>
            <person name="Zucker J."/>
            <person name="Felipe M.S."/>
            <person name="Goldman G.H."/>
            <person name="Haas B.J."/>
            <person name="McEwen J.G."/>
            <person name="Nino-Vega G."/>
            <person name="Puccia R."/>
            <person name="San-Blas G."/>
            <person name="Soares C.M."/>
            <person name="Birren B.W."/>
            <person name="Cuomo C.A."/>
        </authorList>
    </citation>
    <scope>NUCLEOTIDE SEQUENCE [LARGE SCALE GENOMIC DNA]</scope>
    <source>
        <strain evidence="2">ATCC MYA-826 / Pb01</strain>
    </source>
</reference>
<gene>
    <name evidence="1" type="ORF">PAAG_11330</name>
</gene>